<dbReference type="OrthoDB" id="5461292at2"/>
<evidence type="ECO:0000313" key="1">
    <source>
        <dbReference type="EMBL" id="RSZ56151.1"/>
    </source>
</evidence>
<dbReference type="EMBL" id="RXLQ01000018">
    <property type="protein sequence ID" value="RSZ56151.1"/>
    <property type="molecule type" value="Genomic_DNA"/>
</dbReference>
<comment type="caution">
    <text evidence="1">The sequence shown here is derived from an EMBL/GenBank/DDBJ whole genome shotgun (WGS) entry which is preliminary data.</text>
</comment>
<organism evidence="1 2">
    <name type="scientific">Massilia atriviolacea</name>
    <dbReference type="NCBI Taxonomy" id="2495579"/>
    <lineage>
        <taxon>Bacteria</taxon>
        <taxon>Pseudomonadati</taxon>
        <taxon>Pseudomonadota</taxon>
        <taxon>Betaproteobacteria</taxon>
        <taxon>Burkholderiales</taxon>
        <taxon>Oxalobacteraceae</taxon>
        <taxon>Telluria group</taxon>
        <taxon>Massilia</taxon>
    </lineage>
</organism>
<protein>
    <submittedName>
        <fullName evidence="1">Uncharacterized protein</fullName>
    </submittedName>
</protein>
<dbReference type="AlphaFoldDB" id="A0A430HF63"/>
<sequence length="196" mass="20347">MTLANKVAQFYVDADVVHDIAHGDANTTVDTLGGPVPSLAKLTKDLAASFPLAGPRYLQVREVQPSGMGATTGTASEPNTPIQRILNTVVTNEIAGASLANNAITLPPGKYYFRARSPGNAFGRIASMSGTPFVLYGKSAMTGGLNACDHETVGMATLSAQTQVAIYTVIGEGSVPLGGGKVAEVQVISELEIWKL</sequence>
<dbReference type="RefSeq" id="WP_126076996.1">
    <property type="nucleotide sequence ID" value="NZ_CP051166.1"/>
</dbReference>
<keyword evidence="2" id="KW-1185">Reference proteome</keyword>
<reference evidence="1 2" key="1">
    <citation type="submission" date="2018-12" db="EMBL/GenBank/DDBJ databases">
        <authorList>
            <person name="Yang E."/>
        </authorList>
    </citation>
    <scope>NUCLEOTIDE SEQUENCE [LARGE SCALE GENOMIC DNA]</scope>
    <source>
        <strain evidence="1 2">SOD</strain>
    </source>
</reference>
<dbReference type="Proteomes" id="UP000278085">
    <property type="component" value="Unassembled WGS sequence"/>
</dbReference>
<name>A0A430HF63_9BURK</name>
<proteinExistence type="predicted"/>
<gene>
    <name evidence="1" type="ORF">EJB06_26295</name>
</gene>
<accession>A0A430HF63</accession>
<evidence type="ECO:0000313" key="2">
    <source>
        <dbReference type="Proteomes" id="UP000278085"/>
    </source>
</evidence>